<reference evidence="3" key="2">
    <citation type="submission" date="2015-03" db="UniProtKB">
        <authorList>
            <consortium name="EnsemblPlants"/>
        </authorList>
    </citation>
    <scope>IDENTIFICATION</scope>
</reference>
<feature type="compositionally biased region" description="Basic and acidic residues" evidence="1">
    <location>
        <begin position="191"/>
        <end position="204"/>
    </location>
</feature>
<reference evidence="3 4" key="1">
    <citation type="journal article" date="2014" name="Genome Biol.">
        <title>Transcriptome and methylome profiling reveals relics of genome dominance in the mesopolyploid Brassica oleracea.</title>
        <authorList>
            <person name="Parkin I.A."/>
            <person name="Koh C."/>
            <person name="Tang H."/>
            <person name="Robinson S.J."/>
            <person name="Kagale S."/>
            <person name="Clarke W.E."/>
            <person name="Town C.D."/>
            <person name="Nixon J."/>
            <person name="Krishnakumar V."/>
            <person name="Bidwell S.L."/>
            <person name="Denoeud F."/>
            <person name="Belcram H."/>
            <person name="Links M.G."/>
            <person name="Just J."/>
            <person name="Clarke C."/>
            <person name="Bender T."/>
            <person name="Huebert T."/>
            <person name="Mason A.S."/>
            <person name="Pires J.C."/>
            <person name="Barker G."/>
            <person name="Moore J."/>
            <person name="Walley P.G."/>
            <person name="Manoli S."/>
            <person name="Batley J."/>
            <person name="Edwards D."/>
            <person name="Nelson M.N."/>
            <person name="Wang X."/>
            <person name="Paterson A.H."/>
            <person name="King G."/>
            <person name="Bancroft I."/>
            <person name="Chalhoub B."/>
            <person name="Sharpe A.G."/>
        </authorList>
    </citation>
    <scope>NUCLEOTIDE SEQUENCE</scope>
    <source>
        <strain evidence="3 4">cv. TO1000</strain>
    </source>
</reference>
<dbReference type="PANTHER" id="PTHR45023">
    <property type="match status" value="1"/>
</dbReference>
<feature type="region of interest" description="Disordered" evidence="1">
    <location>
        <begin position="183"/>
        <end position="219"/>
    </location>
</feature>
<dbReference type="PANTHER" id="PTHR45023:SF4">
    <property type="entry name" value="GLYCINE-RICH PROTEIN-RELATED"/>
    <property type="match status" value="1"/>
</dbReference>
<name>A0A0D3AX76_BRAOL</name>
<evidence type="ECO:0000259" key="2">
    <source>
        <dbReference type="PROSITE" id="PS50090"/>
    </source>
</evidence>
<dbReference type="Gene3D" id="1.10.10.60">
    <property type="entry name" value="Homeodomain-like"/>
    <property type="match status" value="1"/>
</dbReference>
<dbReference type="EnsemblPlants" id="Bo2g155120.1">
    <property type="protein sequence ID" value="Bo2g155120.1"/>
    <property type="gene ID" value="Bo2g155120"/>
</dbReference>
<evidence type="ECO:0000256" key="1">
    <source>
        <dbReference type="SAM" id="MobiDB-lite"/>
    </source>
</evidence>
<dbReference type="InterPro" id="IPR001005">
    <property type="entry name" value="SANT/Myb"/>
</dbReference>
<evidence type="ECO:0000313" key="4">
    <source>
        <dbReference type="Proteomes" id="UP000032141"/>
    </source>
</evidence>
<dbReference type="HOGENOM" id="CLU_012390_0_0_1"/>
<feature type="domain" description="Myb-like" evidence="2">
    <location>
        <begin position="95"/>
        <end position="166"/>
    </location>
</feature>
<accession>A0A0D3AX76</accession>
<organism evidence="3 4">
    <name type="scientific">Brassica oleracea var. oleracea</name>
    <dbReference type="NCBI Taxonomy" id="109376"/>
    <lineage>
        <taxon>Eukaryota</taxon>
        <taxon>Viridiplantae</taxon>
        <taxon>Streptophyta</taxon>
        <taxon>Embryophyta</taxon>
        <taxon>Tracheophyta</taxon>
        <taxon>Spermatophyta</taxon>
        <taxon>Magnoliopsida</taxon>
        <taxon>eudicotyledons</taxon>
        <taxon>Gunneridae</taxon>
        <taxon>Pentapetalae</taxon>
        <taxon>rosids</taxon>
        <taxon>malvids</taxon>
        <taxon>Brassicales</taxon>
        <taxon>Brassicaceae</taxon>
        <taxon>Brassiceae</taxon>
        <taxon>Brassica</taxon>
    </lineage>
</organism>
<dbReference type="AlphaFoldDB" id="A0A0D3AX76"/>
<dbReference type="PROSITE" id="PS50090">
    <property type="entry name" value="MYB_LIKE"/>
    <property type="match status" value="1"/>
</dbReference>
<protein>
    <recommendedName>
        <fullName evidence="2">Myb-like domain-containing protein</fullName>
    </recommendedName>
</protein>
<dbReference type="OMA" id="CDPVTQG"/>
<dbReference type="Proteomes" id="UP000032141">
    <property type="component" value="Chromosome C2"/>
</dbReference>
<sequence>MMFDSFISSSLFSSRSVHATTVKKKLSFSFYNSFSCGMDPFSHPCSFQNLLNSQQPNTSFSFASHEPSIELSASDASVFGTQSPEDATEDAAFVSDHKERRKWSPVEDVVLISAWLNTSKDPVTGNEQKAIAFWKRIAVYFASIPKLAGLPKREPSNCKQRWGKINKVKFTLEHAWLERRHDQKWSGASSTRDKVSSKRRKLDDSSAQSSTSVAREDEVMARPVGVKAAKAKGRRKAMASEDEVKSQAEFQSCWDIRQKDFALKEQLNKQKLLDSLIAKTEPLSELEIALKNKLITDMLSIVWFVVNVELFVWWYGMDSCDVVVSVGLFCDPVTQGQHVTQGDSMRQ</sequence>
<dbReference type="Gramene" id="Bo2g155120.1">
    <property type="protein sequence ID" value="Bo2g155120.1"/>
    <property type="gene ID" value="Bo2g155120"/>
</dbReference>
<keyword evidence="4" id="KW-1185">Reference proteome</keyword>
<proteinExistence type="predicted"/>
<evidence type="ECO:0000313" key="3">
    <source>
        <dbReference type="EnsemblPlants" id="Bo2g155120.1"/>
    </source>
</evidence>